<sequence length="170" mass="19345">MEETGTRSIEDKDVSRRKVFYFLGWGVMCLFFSAIGLSIARFFFPRLLYEPPTKYKIGFLSEFTLGVSEKFMKIKRIWVVREEDKLYVIKAVCTHLGCTPFWLASEGKFKCPCHGSGFTPDGVNIEGPAPRPLERVKVAMAEDGQIIVDESVKYRGERGQWGRPGSFISV</sequence>
<evidence type="ECO:0000313" key="10">
    <source>
        <dbReference type="Proteomes" id="UP000094056"/>
    </source>
</evidence>
<evidence type="ECO:0000256" key="7">
    <source>
        <dbReference type="SAM" id="Phobius"/>
    </source>
</evidence>
<comment type="cofactor">
    <cofactor evidence="6">
        <name>[2Fe-2S] cluster</name>
        <dbReference type="ChEBI" id="CHEBI:190135"/>
    </cofactor>
</comment>
<keyword evidence="7" id="KW-0472">Membrane</keyword>
<evidence type="ECO:0000256" key="1">
    <source>
        <dbReference type="ARBA" id="ARBA00022714"/>
    </source>
</evidence>
<feature type="transmembrane region" description="Helical" evidence="7">
    <location>
        <begin position="20"/>
        <end position="44"/>
    </location>
</feature>
<keyword evidence="9" id="KW-0560">Oxidoreductase</keyword>
<dbReference type="SUPFAM" id="SSF50022">
    <property type="entry name" value="ISP domain"/>
    <property type="match status" value="1"/>
</dbReference>
<gene>
    <name evidence="9" type="primary">petC</name>
    <name evidence="9" type="ORF">SCARUB_03502</name>
</gene>
<dbReference type="InterPro" id="IPR017941">
    <property type="entry name" value="Rieske_2Fe-2S"/>
</dbReference>
<dbReference type="GO" id="GO:0016491">
    <property type="term" value="F:oxidoreductase activity"/>
    <property type="evidence" value="ECO:0007669"/>
    <property type="project" value="UniProtKB-KW"/>
</dbReference>
<evidence type="ECO:0000256" key="5">
    <source>
        <dbReference type="ARBA" id="ARBA00023157"/>
    </source>
</evidence>
<feature type="domain" description="Rieske" evidence="8">
    <location>
        <begin position="55"/>
        <end position="147"/>
    </location>
</feature>
<keyword evidence="5" id="KW-1015">Disulfide bond</keyword>
<dbReference type="AlphaFoldDB" id="A0A1E3X729"/>
<evidence type="ECO:0000256" key="6">
    <source>
        <dbReference type="ARBA" id="ARBA00034078"/>
    </source>
</evidence>
<dbReference type="EMBL" id="MAYW01000122">
    <property type="protein sequence ID" value="ODS31382.1"/>
    <property type="molecule type" value="Genomic_DNA"/>
</dbReference>
<accession>A0A1E3X729</accession>
<keyword evidence="7" id="KW-1133">Transmembrane helix</keyword>
<dbReference type="PRINTS" id="PR00162">
    <property type="entry name" value="RIESKE"/>
</dbReference>
<keyword evidence="4" id="KW-0411">Iron-sulfur</keyword>
<evidence type="ECO:0000256" key="4">
    <source>
        <dbReference type="ARBA" id="ARBA00023014"/>
    </source>
</evidence>
<evidence type="ECO:0000256" key="2">
    <source>
        <dbReference type="ARBA" id="ARBA00022723"/>
    </source>
</evidence>
<comment type="caution">
    <text evidence="9">The sequence shown here is derived from an EMBL/GenBank/DDBJ whole genome shotgun (WGS) entry which is preliminary data.</text>
</comment>
<dbReference type="InterPro" id="IPR014349">
    <property type="entry name" value="Rieske_Fe-S_prot"/>
</dbReference>
<dbReference type="GO" id="GO:0051537">
    <property type="term" value="F:2 iron, 2 sulfur cluster binding"/>
    <property type="evidence" value="ECO:0007669"/>
    <property type="project" value="UniProtKB-KW"/>
</dbReference>
<dbReference type="EC" id="1.10.9.1" evidence="9"/>
<dbReference type="GO" id="GO:0016020">
    <property type="term" value="C:membrane"/>
    <property type="evidence" value="ECO:0007669"/>
    <property type="project" value="InterPro"/>
</dbReference>
<proteinExistence type="predicted"/>
<dbReference type="Pfam" id="PF00355">
    <property type="entry name" value="Rieske"/>
    <property type="match status" value="1"/>
</dbReference>
<keyword evidence="1" id="KW-0001">2Fe-2S</keyword>
<organism evidence="9 10">
    <name type="scientific">Candidatus Scalindua rubra</name>
    <dbReference type="NCBI Taxonomy" id="1872076"/>
    <lineage>
        <taxon>Bacteria</taxon>
        <taxon>Pseudomonadati</taxon>
        <taxon>Planctomycetota</taxon>
        <taxon>Candidatus Brocadiia</taxon>
        <taxon>Candidatus Brocadiales</taxon>
        <taxon>Candidatus Scalinduaceae</taxon>
        <taxon>Candidatus Scalindua</taxon>
    </lineage>
</organism>
<reference evidence="9 10" key="1">
    <citation type="submission" date="2016-07" db="EMBL/GenBank/DDBJ databases">
        <title>Draft genome of Scalindua rubra, obtained from a brine-seawater interface in the Red Sea, sheds light on salt adaptation in anammox bacteria.</title>
        <authorList>
            <person name="Speth D.R."/>
            <person name="Lagkouvardos I."/>
            <person name="Wang Y."/>
            <person name="Qian P.-Y."/>
            <person name="Dutilh B.E."/>
            <person name="Jetten M.S."/>
        </authorList>
    </citation>
    <scope>NUCLEOTIDE SEQUENCE [LARGE SCALE GENOMIC DNA]</scope>
    <source>
        <strain evidence="9">BSI-1</strain>
    </source>
</reference>
<dbReference type="InterPro" id="IPR005805">
    <property type="entry name" value="Rieske_Fe-S_prot_C"/>
</dbReference>
<keyword evidence="3" id="KW-0408">Iron</keyword>
<protein>
    <submittedName>
        <fullName evidence="9">Rieske 2Fe-2S iron sulfur protein (Cytochrome b6-F complex)</fullName>
        <ecNumber evidence="9">1.10.9.1</ecNumber>
    </submittedName>
</protein>
<dbReference type="Gene3D" id="2.102.10.10">
    <property type="entry name" value="Rieske [2Fe-2S] iron-sulphur domain"/>
    <property type="match status" value="1"/>
</dbReference>
<evidence type="ECO:0000256" key="3">
    <source>
        <dbReference type="ARBA" id="ARBA00023004"/>
    </source>
</evidence>
<dbReference type="GO" id="GO:0046872">
    <property type="term" value="F:metal ion binding"/>
    <property type="evidence" value="ECO:0007669"/>
    <property type="project" value="UniProtKB-KW"/>
</dbReference>
<dbReference type="Proteomes" id="UP000094056">
    <property type="component" value="Unassembled WGS sequence"/>
</dbReference>
<keyword evidence="7" id="KW-0812">Transmembrane</keyword>
<dbReference type="PROSITE" id="PS51296">
    <property type="entry name" value="RIESKE"/>
    <property type="match status" value="1"/>
</dbReference>
<evidence type="ECO:0000313" key="9">
    <source>
        <dbReference type="EMBL" id="ODS31382.1"/>
    </source>
</evidence>
<evidence type="ECO:0000259" key="8">
    <source>
        <dbReference type="PROSITE" id="PS51296"/>
    </source>
</evidence>
<keyword evidence="2" id="KW-0479">Metal-binding</keyword>
<name>A0A1E3X729_9BACT</name>
<dbReference type="PANTHER" id="PTHR10134">
    <property type="entry name" value="CYTOCHROME B-C1 COMPLEX SUBUNIT RIESKE, MITOCHONDRIAL"/>
    <property type="match status" value="1"/>
</dbReference>
<dbReference type="InterPro" id="IPR036922">
    <property type="entry name" value="Rieske_2Fe-2S_sf"/>
</dbReference>